<protein>
    <submittedName>
        <fullName evidence="2">Uncharacterized protein</fullName>
    </submittedName>
</protein>
<reference evidence="2" key="1">
    <citation type="journal article" date="2013" name="Nat. Commun.">
        <title>Whole-genome sequencing of Oryza brachyantha reveals mechanisms underlying Oryza genome evolution.</title>
        <authorList>
            <person name="Chen J."/>
            <person name="Huang Q."/>
            <person name="Gao D."/>
            <person name="Wang J."/>
            <person name="Lang Y."/>
            <person name="Liu T."/>
            <person name="Li B."/>
            <person name="Bai Z."/>
            <person name="Luis Goicoechea J."/>
            <person name="Liang C."/>
            <person name="Chen C."/>
            <person name="Zhang W."/>
            <person name="Sun S."/>
            <person name="Liao Y."/>
            <person name="Zhang X."/>
            <person name="Yang L."/>
            <person name="Song C."/>
            <person name="Wang M."/>
            <person name="Shi J."/>
            <person name="Liu G."/>
            <person name="Liu J."/>
            <person name="Zhou H."/>
            <person name="Zhou W."/>
            <person name="Yu Q."/>
            <person name="An N."/>
            <person name="Chen Y."/>
            <person name="Cai Q."/>
            <person name="Wang B."/>
            <person name="Liu B."/>
            <person name="Min J."/>
            <person name="Huang Y."/>
            <person name="Wu H."/>
            <person name="Li Z."/>
            <person name="Zhang Y."/>
            <person name="Yin Y."/>
            <person name="Song W."/>
            <person name="Jiang J."/>
            <person name="Jackson S.A."/>
            <person name="Wing R.A."/>
            <person name="Wang J."/>
            <person name="Chen M."/>
        </authorList>
    </citation>
    <scope>NUCLEOTIDE SEQUENCE [LARGE SCALE GENOMIC DNA]</scope>
    <source>
        <strain evidence="2">cv. IRGC 101232</strain>
    </source>
</reference>
<evidence type="ECO:0000313" key="2">
    <source>
        <dbReference type="EnsemblPlants" id="OB08G12240.1"/>
    </source>
</evidence>
<evidence type="ECO:0000256" key="1">
    <source>
        <dbReference type="SAM" id="MobiDB-lite"/>
    </source>
</evidence>
<feature type="region of interest" description="Disordered" evidence="1">
    <location>
        <begin position="240"/>
        <end position="263"/>
    </location>
</feature>
<evidence type="ECO:0000313" key="3">
    <source>
        <dbReference type="Proteomes" id="UP000006038"/>
    </source>
</evidence>
<dbReference type="EnsemblPlants" id="OB08G12240.1">
    <property type="protein sequence ID" value="OB08G12240.1"/>
    <property type="gene ID" value="OB08G12240"/>
</dbReference>
<dbReference type="HOGENOM" id="CLU_1059150_0_0_1"/>
<sequence>MVSPTTVGNALDLTHRFVKPMKEGIATNVCHPDSPSQHKPWLRPFQLSFPWNGNGLTYWLKHQLDTFHCCSPEVAKAICIIPCEKIMSDTAGLARSHVDGGNTDISETIPLISHQQGAHVPDLSMVSRGGKSKMYVAGEGVEEADCSAVVSLQQEDALHGVEDAVVFEGREADAGEGAGRQVEEADETAQLAVARVEAVALGEQHPPPRVEAPVDDAVAARAGCAGSPVGANGAEAGVVQQVAGQHPPRDRLQQILVQRRPRR</sequence>
<name>J3MQ45_ORYBR</name>
<proteinExistence type="predicted"/>
<reference evidence="2" key="2">
    <citation type="submission" date="2013-04" db="UniProtKB">
        <authorList>
            <consortium name="EnsemblPlants"/>
        </authorList>
    </citation>
    <scope>IDENTIFICATION</scope>
</reference>
<dbReference type="Gramene" id="OB08G12240.1">
    <property type="protein sequence ID" value="OB08G12240.1"/>
    <property type="gene ID" value="OB08G12240"/>
</dbReference>
<dbReference type="Proteomes" id="UP000006038">
    <property type="component" value="Chromosome 8"/>
</dbReference>
<accession>J3MQ45</accession>
<organism evidence="2">
    <name type="scientific">Oryza brachyantha</name>
    <name type="common">malo sina</name>
    <dbReference type="NCBI Taxonomy" id="4533"/>
    <lineage>
        <taxon>Eukaryota</taxon>
        <taxon>Viridiplantae</taxon>
        <taxon>Streptophyta</taxon>
        <taxon>Embryophyta</taxon>
        <taxon>Tracheophyta</taxon>
        <taxon>Spermatophyta</taxon>
        <taxon>Magnoliopsida</taxon>
        <taxon>Liliopsida</taxon>
        <taxon>Poales</taxon>
        <taxon>Poaceae</taxon>
        <taxon>BOP clade</taxon>
        <taxon>Oryzoideae</taxon>
        <taxon>Oryzeae</taxon>
        <taxon>Oryzinae</taxon>
        <taxon>Oryza</taxon>
    </lineage>
</organism>
<keyword evidence="3" id="KW-1185">Reference proteome</keyword>
<dbReference type="AlphaFoldDB" id="J3MQ45"/>